<accession>A0A1X7U5V1</accession>
<dbReference type="EnsemblMetazoa" id="Aqu2.1.23125_001">
    <property type="protein sequence ID" value="Aqu2.1.23125_001"/>
    <property type="gene ID" value="Aqu2.1.23125"/>
</dbReference>
<dbReference type="InParanoid" id="A0A1X7U5V1"/>
<sequence length="52" mass="5919">MKAELEELQVKAEAVPFSFSIKSERHEIKPAPLAYITNLKSAIFCLLVEKTR</sequence>
<reference evidence="1" key="1">
    <citation type="submission" date="2017-05" db="UniProtKB">
        <authorList>
            <consortium name="EnsemblMetazoa"/>
        </authorList>
    </citation>
    <scope>IDENTIFICATION</scope>
</reference>
<dbReference type="AlphaFoldDB" id="A0A1X7U5V1"/>
<organism evidence="1">
    <name type="scientific">Amphimedon queenslandica</name>
    <name type="common">Sponge</name>
    <dbReference type="NCBI Taxonomy" id="400682"/>
    <lineage>
        <taxon>Eukaryota</taxon>
        <taxon>Metazoa</taxon>
        <taxon>Porifera</taxon>
        <taxon>Demospongiae</taxon>
        <taxon>Heteroscleromorpha</taxon>
        <taxon>Haplosclerida</taxon>
        <taxon>Niphatidae</taxon>
        <taxon>Amphimedon</taxon>
    </lineage>
</organism>
<proteinExistence type="predicted"/>
<name>A0A1X7U5V1_AMPQE</name>
<evidence type="ECO:0000313" key="1">
    <source>
        <dbReference type="EnsemblMetazoa" id="Aqu2.1.23125_001"/>
    </source>
</evidence>
<protein>
    <submittedName>
        <fullName evidence="1">Uncharacterized protein</fullName>
    </submittedName>
</protein>